<reference evidence="2 3" key="1">
    <citation type="submission" date="2020-03" db="EMBL/GenBank/DDBJ databases">
        <title>WGS of the type strain of Planosporangium spp.</title>
        <authorList>
            <person name="Thawai C."/>
        </authorList>
    </citation>
    <scope>NUCLEOTIDE SEQUENCE [LARGE SCALE GENOMIC DNA]</scope>
    <source>
        <strain evidence="2 3">TBRC 5610</strain>
    </source>
</reference>
<comment type="caution">
    <text evidence="2">The sequence shown here is derived from an EMBL/GenBank/DDBJ whole genome shotgun (WGS) entry which is preliminary data.</text>
</comment>
<dbReference type="InterPro" id="IPR053141">
    <property type="entry name" value="Mycobact_SerProt_Inhib_Rv3364c"/>
</dbReference>
<dbReference type="Gene3D" id="3.30.450.30">
    <property type="entry name" value="Dynein light chain 2a, cytoplasmic"/>
    <property type="match status" value="1"/>
</dbReference>
<dbReference type="PANTHER" id="PTHR36222:SF1">
    <property type="entry name" value="SERINE PROTEASE INHIBITOR RV3364C"/>
    <property type="match status" value="1"/>
</dbReference>
<feature type="domain" description="Roadblock/LAMTOR2" evidence="1">
    <location>
        <begin position="14"/>
        <end position="104"/>
    </location>
</feature>
<gene>
    <name evidence="2" type="ORF">HC031_18620</name>
</gene>
<dbReference type="EMBL" id="JAATVY010000013">
    <property type="protein sequence ID" value="NJC71718.1"/>
    <property type="molecule type" value="Genomic_DNA"/>
</dbReference>
<name>A0ABX0Y101_9ACTN</name>
<evidence type="ECO:0000259" key="1">
    <source>
        <dbReference type="SMART" id="SM00960"/>
    </source>
</evidence>
<dbReference type="SMART" id="SM00960">
    <property type="entry name" value="Robl_LC7"/>
    <property type="match status" value="1"/>
</dbReference>
<sequence>MNHMQQQQQTAGLDWLLASFARQVPDVAHAVAVSDDGLRLAASADLPVDMADQLSAVISGLASLCAGTARLMSAGSVRQTIVDMDGGVMLVMNVGDRALIGVLAVPGCDLGQVGYETAMLVHRVADALEPAPRQAEGLT</sequence>
<organism evidence="2 3">
    <name type="scientific">Planosporangium thailandense</name>
    <dbReference type="NCBI Taxonomy" id="765197"/>
    <lineage>
        <taxon>Bacteria</taxon>
        <taxon>Bacillati</taxon>
        <taxon>Actinomycetota</taxon>
        <taxon>Actinomycetes</taxon>
        <taxon>Micromonosporales</taxon>
        <taxon>Micromonosporaceae</taxon>
        <taxon>Planosporangium</taxon>
    </lineage>
</organism>
<dbReference type="PANTHER" id="PTHR36222">
    <property type="entry name" value="SERINE PROTEASE INHIBITOR RV3364C"/>
    <property type="match status" value="1"/>
</dbReference>
<proteinExistence type="predicted"/>
<dbReference type="SUPFAM" id="SSF103196">
    <property type="entry name" value="Roadblock/LC7 domain"/>
    <property type="match status" value="1"/>
</dbReference>
<dbReference type="Proteomes" id="UP000722989">
    <property type="component" value="Unassembled WGS sequence"/>
</dbReference>
<protein>
    <submittedName>
        <fullName evidence="2">Roadblock/LC7 domain-containing protein</fullName>
    </submittedName>
</protein>
<evidence type="ECO:0000313" key="2">
    <source>
        <dbReference type="EMBL" id="NJC71718.1"/>
    </source>
</evidence>
<accession>A0ABX0Y101</accession>
<dbReference type="Pfam" id="PF03259">
    <property type="entry name" value="Robl_LC7"/>
    <property type="match status" value="1"/>
</dbReference>
<keyword evidence="3" id="KW-1185">Reference proteome</keyword>
<evidence type="ECO:0000313" key="3">
    <source>
        <dbReference type="Proteomes" id="UP000722989"/>
    </source>
</evidence>
<dbReference type="InterPro" id="IPR004942">
    <property type="entry name" value="Roadblock/LAMTOR2_dom"/>
</dbReference>